<sequence length="136" mass="15120">MEQQEEETSPDGEEIKLNGEDLSFKERTSETSSSTCVLGKRILRQYSSEFVLPDETRVAIFRSEITYPCDGLHQVYVNISAGLPDPRDPLIAQFQRYCHMPSDSFLPSSDATDTSVDSQPSVSSTMARDALASSNF</sequence>
<evidence type="ECO:0000313" key="2">
    <source>
        <dbReference type="EMBL" id="KAL3311982.1"/>
    </source>
</evidence>
<name>A0ABD2PYT4_9PLAT</name>
<feature type="region of interest" description="Disordered" evidence="1">
    <location>
        <begin position="1"/>
        <end position="33"/>
    </location>
</feature>
<dbReference type="Proteomes" id="UP001626550">
    <property type="component" value="Unassembled WGS sequence"/>
</dbReference>
<dbReference type="EMBL" id="JBJKFK010001928">
    <property type="protein sequence ID" value="KAL3311982.1"/>
    <property type="molecule type" value="Genomic_DNA"/>
</dbReference>
<organism evidence="2 3">
    <name type="scientific">Cichlidogyrus casuarinus</name>
    <dbReference type="NCBI Taxonomy" id="1844966"/>
    <lineage>
        <taxon>Eukaryota</taxon>
        <taxon>Metazoa</taxon>
        <taxon>Spiralia</taxon>
        <taxon>Lophotrochozoa</taxon>
        <taxon>Platyhelminthes</taxon>
        <taxon>Monogenea</taxon>
        <taxon>Monopisthocotylea</taxon>
        <taxon>Dactylogyridea</taxon>
        <taxon>Ancyrocephalidae</taxon>
        <taxon>Cichlidogyrus</taxon>
    </lineage>
</organism>
<accession>A0ABD2PYT4</accession>
<keyword evidence="3" id="KW-1185">Reference proteome</keyword>
<reference evidence="2 3" key="1">
    <citation type="submission" date="2024-11" db="EMBL/GenBank/DDBJ databases">
        <title>Adaptive evolution of stress response genes in parasites aligns with host niche diversity.</title>
        <authorList>
            <person name="Hahn C."/>
            <person name="Resl P."/>
        </authorList>
    </citation>
    <scope>NUCLEOTIDE SEQUENCE [LARGE SCALE GENOMIC DNA]</scope>
    <source>
        <strain evidence="2">EGGRZ-B1_66</strain>
        <tissue evidence="2">Body</tissue>
    </source>
</reference>
<evidence type="ECO:0000256" key="1">
    <source>
        <dbReference type="SAM" id="MobiDB-lite"/>
    </source>
</evidence>
<feature type="compositionally biased region" description="Basic and acidic residues" evidence="1">
    <location>
        <begin position="13"/>
        <end position="29"/>
    </location>
</feature>
<comment type="caution">
    <text evidence="2">The sequence shown here is derived from an EMBL/GenBank/DDBJ whole genome shotgun (WGS) entry which is preliminary data.</text>
</comment>
<evidence type="ECO:0000313" key="3">
    <source>
        <dbReference type="Proteomes" id="UP001626550"/>
    </source>
</evidence>
<feature type="compositionally biased region" description="Acidic residues" evidence="1">
    <location>
        <begin position="1"/>
        <end position="12"/>
    </location>
</feature>
<gene>
    <name evidence="2" type="ORF">Ciccas_009433</name>
</gene>
<dbReference type="AlphaFoldDB" id="A0ABD2PYT4"/>
<protein>
    <submittedName>
        <fullName evidence="2">Uncharacterized protein</fullName>
    </submittedName>
</protein>
<proteinExistence type="predicted"/>
<feature type="region of interest" description="Disordered" evidence="1">
    <location>
        <begin position="105"/>
        <end position="136"/>
    </location>
</feature>